<evidence type="ECO:0000313" key="8">
    <source>
        <dbReference type="Proteomes" id="UP000346198"/>
    </source>
</evidence>
<reference evidence="7 8" key="1">
    <citation type="submission" date="2019-04" db="EMBL/GenBank/DDBJ databases">
        <authorList>
            <person name="Van Vliet M D."/>
        </authorList>
    </citation>
    <scope>NUCLEOTIDE SEQUENCE [LARGE SCALE GENOMIC DNA]</scope>
    <source>
        <strain evidence="7 8">F21</strain>
    </source>
</reference>
<dbReference type="GO" id="GO:0015297">
    <property type="term" value="F:antiporter activity"/>
    <property type="evidence" value="ECO:0007669"/>
    <property type="project" value="InterPro"/>
</dbReference>
<dbReference type="Gene3D" id="1.20.1530.20">
    <property type="match status" value="1"/>
</dbReference>
<keyword evidence="8" id="KW-1185">Reference proteome</keyword>
<dbReference type="GO" id="GO:1902600">
    <property type="term" value="P:proton transmembrane transport"/>
    <property type="evidence" value="ECO:0007669"/>
    <property type="project" value="InterPro"/>
</dbReference>
<accession>A0A6C2UPZ8</accession>
<organism evidence="7 8">
    <name type="scientific">Pontiella sulfatireligans</name>
    <dbReference type="NCBI Taxonomy" id="2750658"/>
    <lineage>
        <taxon>Bacteria</taxon>
        <taxon>Pseudomonadati</taxon>
        <taxon>Kiritimatiellota</taxon>
        <taxon>Kiritimatiellia</taxon>
        <taxon>Kiritimatiellales</taxon>
        <taxon>Pontiellaceae</taxon>
        <taxon>Pontiella</taxon>
    </lineage>
</organism>
<evidence type="ECO:0000256" key="3">
    <source>
        <dbReference type="ARBA" id="ARBA00022989"/>
    </source>
</evidence>
<gene>
    <name evidence="7" type="ORF">SCARR_03460</name>
</gene>
<protein>
    <recommendedName>
        <fullName evidence="6">Cation/H+ exchanger transmembrane domain-containing protein</fullName>
    </recommendedName>
</protein>
<name>A0A6C2UPZ8_9BACT</name>
<dbReference type="InterPro" id="IPR038770">
    <property type="entry name" value="Na+/solute_symporter_sf"/>
</dbReference>
<feature type="transmembrane region" description="Helical" evidence="5">
    <location>
        <begin position="12"/>
        <end position="30"/>
    </location>
</feature>
<feature type="transmembrane region" description="Helical" evidence="5">
    <location>
        <begin position="213"/>
        <end position="234"/>
    </location>
</feature>
<dbReference type="PANTHER" id="PTHR43021:SF2">
    <property type="entry name" value="CATION_H+ EXCHANGER DOMAIN-CONTAINING PROTEIN"/>
    <property type="match status" value="1"/>
</dbReference>
<feature type="transmembrane region" description="Helical" evidence="5">
    <location>
        <begin position="42"/>
        <end position="60"/>
    </location>
</feature>
<evidence type="ECO:0000313" key="7">
    <source>
        <dbReference type="EMBL" id="VGO21387.1"/>
    </source>
</evidence>
<feature type="transmembrane region" description="Helical" evidence="5">
    <location>
        <begin position="103"/>
        <end position="125"/>
    </location>
</feature>
<keyword evidence="3 5" id="KW-1133">Transmembrane helix</keyword>
<sequence length="428" mass="45306">MTEPGIEHVASQLPLLFTLVGAMLIVCFYAGKLIKKTSLPSLIGYMLVGALFGPSFKHFGMELFTESVRDSLAFMTQMALGFVAFSIGSELSMKSLKRLGNGIVWIIFAESFAAFFVVTGLIYAVTRDWPMALIFGSMAPASAPAGTVAVIQEYKAQGSLTQALYAVVGFDDGLAIIIFGFAAAVSKSLLLAEAPGHVSEGFFQMLKAPTIEILLSIVVGTVLGFVLAQLVRFIKNSRDMLIIVFGIVTLGTGLSMMWHLSLILTNMVIGFFLINTRRASLVHKVTAPMLEIMPLTFVLFFCLAGAHLQLAALPSLGIIGVVYILGRSGGLIGGARLGATFGHVEEKIKKYIGLGILSQAGVAIGLALIVDAEFSGLGTVTDGISHGEAIGTKVITTITATCIIFEIIGPILTKYALGKAGELGKATR</sequence>
<feature type="transmembrane region" description="Helical" evidence="5">
    <location>
        <begin position="72"/>
        <end position="91"/>
    </location>
</feature>
<keyword evidence="2 5" id="KW-0812">Transmembrane</keyword>
<feature type="transmembrane region" description="Helical" evidence="5">
    <location>
        <begin position="294"/>
        <end position="326"/>
    </location>
</feature>
<dbReference type="Pfam" id="PF00999">
    <property type="entry name" value="Na_H_Exchanger"/>
    <property type="match status" value="1"/>
</dbReference>
<dbReference type="AlphaFoldDB" id="A0A6C2UPZ8"/>
<dbReference type="RefSeq" id="WP_136062862.1">
    <property type="nucleotide sequence ID" value="NZ_CAAHFH010000002.1"/>
</dbReference>
<proteinExistence type="predicted"/>
<feature type="transmembrane region" description="Helical" evidence="5">
    <location>
        <begin position="241"/>
        <end position="274"/>
    </location>
</feature>
<evidence type="ECO:0000256" key="4">
    <source>
        <dbReference type="ARBA" id="ARBA00023136"/>
    </source>
</evidence>
<comment type="subcellular location">
    <subcellularLocation>
        <location evidence="1">Membrane</location>
        <topology evidence="1">Multi-pass membrane protein</topology>
    </subcellularLocation>
</comment>
<evidence type="ECO:0000256" key="5">
    <source>
        <dbReference type="SAM" id="Phobius"/>
    </source>
</evidence>
<keyword evidence="4 5" id="KW-0472">Membrane</keyword>
<feature type="transmembrane region" description="Helical" evidence="5">
    <location>
        <begin position="390"/>
        <end position="412"/>
    </location>
</feature>
<feature type="domain" description="Cation/H+ exchanger transmembrane" evidence="6">
    <location>
        <begin position="26"/>
        <end position="410"/>
    </location>
</feature>
<evidence type="ECO:0000259" key="6">
    <source>
        <dbReference type="Pfam" id="PF00999"/>
    </source>
</evidence>
<evidence type="ECO:0000256" key="2">
    <source>
        <dbReference type="ARBA" id="ARBA00022692"/>
    </source>
</evidence>
<dbReference type="PANTHER" id="PTHR43021">
    <property type="entry name" value="NA(+)/H(+) ANTIPORTER-RELATED"/>
    <property type="match status" value="1"/>
</dbReference>
<dbReference type="Proteomes" id="UP000346198">
    <property type="component" value="Unassembled WGS sequence"/>
</dbReference>
<dbReference type="InterPro" id="IPR006153">
    <property type="entry name" value="Cation/H_exchanger_TM"/>
</dbReference>
<feature type="transmembrane region" description="Helical" evidence="5">
    <location>
        <begin position="131"/>
        <end position="151"/>
    </location>
</feature>
<dbReference type="EMBL" id="CAAHFH010000002">
    <property type="protein sequence ID" value="VGO21387.1"/>
    <property type="molecule type" value="Genomic_DNA"/>
</dbReference>
<feature type="transmembrane region" description="Helical" evidence="5">
    <location>
        <begin position="163"/>
        <end position="185"/>
    </location>
</feature>
<dbReference type="GO" id="GO:0016020">
    <property type="term" value="C:membrane"/>
    <property type="evidence" value="ECO:0007669"/>
    <property type="project" value="UniProtKB-SubCell"/>
</dbReference>
<evidence type="ECO:0000256" key="1">
    <source>
        <dbReference type="ARBA" id="ARBA00004141"/>
    </source>
</evidence>
<feature type="transmembrane region" description="Helical" evidence="5">
    <location>
        <begin position="351"/>
        <end position="370"/>
    </location>
</feature>